<accession>A0A6J7KUU0</accession>
<feature type="transmembrane region" description="Helical" evidence="5">
    <location>
        <begin position="6"/>
        <end position="23"/>
    </location>
</feature>
<evidence type="ECO:0000256" key="4">
    <source>
        <dbReference type="ARBA" id="ARBA00023136"/>
    </source>
</evidence>
<keyword evidence="4 5" id="KW-0472">Membrane</keyword>
<dbReference type="InterPro" id="IPR032808">
    <property type="entry name" value="DoxX"/>
</dbReference>
<feature type="transmembrane region" description="Helical" evidence="5">
    <location>
        <begin position="84"/>
        <end position="106"/>
    </location>
</feature>
<feature type="transmembrane region" description="Helical" evidence="5">
    <location>
        <begin position="50"/>
        <end position="72"/>
    </location>
</feature>
<protein>
    <submittedName>
        <fullName evidence="6">Unannotated protein</fullName>
    </submittedName>
</protein>
<reference evidence="6" key="1">
    <citation type="submission" date="2020-05" db="EMBL/GenBank/DDBJ databases">
        <authorList>
            <person name="Chiriac C."/>
            <person name="Salcher M."/>
            <person name="Ghai R."/>
            <person name="Kavagutti S V."/>
        </authorList>
    </citation>
    <scope>NUCLEOTIDE SEQUENCE</scope>
</reference>
<dbReference type="EMBL" id="CAFBNO010000062">
    <property type="protein sequence ID" value="CAB4960198.1"/>
    <property type="molecule type" value="Genomic_DNA"/>
</dbReference>
<evidence type="ECO:0000256" key="5">
    <source>
        <dbReference type="SAM" id="Phobius"/>
    </source>
</evidence>
<evidence type="ECO:0000256" key="2">
    <source>
        <dbReference type="ARBA" id="ARBA00022692"/>
    </source>
</evidence>
<feature type="transmembrane region" description="Helical" evidence="5">
    <location>
        <begin position="118"/>
        <end position="138"/>
    </location>
</feature>
<comment type="subcellular location">
    <subcellularLocation>
        <location evidence="1">Membrane</location>
        <topology evidence="1">Multi-pass membrane protein</topology>
    </subcellularLocation>
</comment>
<proteinExistence type="predicted"/>
<sequence length="143" mass="15086">MFYALAISGWVLTAFVGMVFFKAGQFKLTASIDTLVGAGMTWSKQIPKSLIRLIALLELIGVVGLVIAQGAFEVGVIANVPAFAFAQGWAVAAAIGLDLVMAVGLVMHIVRKEIKYTWKINVGVVLAASLLAIILANVPQSIS</sequence>
<organism evidence="6">
    <name type="scientific">freshwater metagenome</name>
    <dbReference type="NCBI Taxonomy" id="449393"/>
    <lineage>
        <taxon>unclassified sequences</taxon>
        <taxon>metagenomes</taxon>
        <taxon>ecological metagenomes</taxon>
    </lineage>
</organism>
<evidence type="ECO:0000256" key="1">
    <source>
        <dbReference type="ARBA" id="ARBA00004141"/>
    </source>
</evidence>
<name>A0A6J7KUU0_9ZZZZ</name>
<dbReference type="AlphaFoldDB" id="A0A6J7KUU0"/>
<dbReference type="GO" id="GO:0016020">
    <property type="term" value="C:membrane"/>
    <property type="evidence" value="ECO:0007669"/>
    <property type="project" value="UniProtKB-SubCell"/>
</dbReference>
<evidence type="ECO:0000256" key="3">
    <source>
        <dbReference type="ARBA" id="ARBA00022989"/>
    </source>
</evidence>
<evidence type="ECO:0000313" key="6">
    <source>
        <dbReference type="EMBL" id="CAB4960198.1"/>
    </source>
</evidence>
<dbReference type="Pfam" id="PF13564">
    <property type="entry name" value="DoxX_2"/>
    <property type="match status" value="1"/>
</dbReference>
<keyword evidence="3 5" id="KW-1133">Transmembrane helix</keyword>
<gene>
    <name evidence="6" type="ORF">UFOPK3837_01015</name>
</gene>
<keyword evidence="2 5" id="KW-0812">Transmembrane</keyword>